<keyword evidence="1" id="KW-0677">Repeat</keyword>
<dbReference type="GeneID" id="111310560"/>
<evidence type="ECO:0000313" key="4">
    <source>
        <dbReference type="RefSeq" id="XP_022765780.1"/>
    </source>
</evidence>
<organism evidence="3 4">
    <name type="scientific">Durio zibethinus</name>
    <name type="common">Durian</name>
    <dbReference type="NCBI Taxonomy" id="66656"/>
    <lineage>
        <taxon>Eukaryota</taxon>
        <taxon>Viridiplantae</taxon>
        <taxon>Streptophyta</taxon>
        <taxon>Embryophyta</taxon>
        <taxon>Tracheophyta</taxon>
        <taxon>Spermatophyta</taxon>
        <taxon>Magnoliopsida</taxon>
        <taxon>eudicotyledons</taxon>
        <taxon>Gunneridae</taxon>
        <taxon>Pentapetalae</taxon>
        <taxon>rosids</taxon>
        <taxon>malvids</taxon>
        <taxon>Malvales</taxon>
        <taxon>Malvaceae</taxon>
        <taxon>Helicteroideae</taxon>
        <taxon>Durio</taxon>
    </lineage>
</organism>
<feature type="domain" description="DC1" evidence="2">
    <location>
        <begin position="638"/>
        <end position="685"/>
    </location>
</feature>
<dbReference type="KEGG" id="dzi:111310560"/>
<dbReference type="Proteomes" id="UP000515121">
    <property type="component" value="Unplaced"/>
</dbReference>
<dbReference type="AlphaFoldDB" id="A0A6P6ALR6"/>
<proteinExistence type="predicted"/>
<keyword evidence="3" id="KW-1185">Reference proteome</keyword>
<dbReference type="Pfam" id="PF03107">
    <property type="entry name" value="C1_2"/>
    <property type="match status" value="5"/>
</dbReference>
<name>A0A6P6ALR6_DURZI</name>
<feature type="domain" description="DC1" evidence="2">
    <location>
        <begin position="8"/>
        <end position="54"/>
    </location>
</feature>
<accession>A0A6P6ALR6</accession>
<reference evidence="4" key="1">
    <citation type="submission" date="2025-08" db="UniProtKB">
        <authorList>
            <consortium name="RefSeq"/>
        </authorList>
    </citation>
    <scope>IDENTIFICATION</scope>
    <source>
        <tissue evidence="4">Fruit stalk</tissue>
    </source>
</reference>
<dbReference type="InterPro" id="IPR046349">
    <property type="entry name" value="C1-like_sf"/>
</dbReference>
<sequence>MDPVIKHFSHPHPLKLLNFPPQTTNTFMCAGCKYEVSGWFYFCSICNYYLHKTCSRMPPKVEHQVDPKHTLVLLSSPVYATCSFKCNACWKLGTGFCYHCRDCQLEIHALCIYNPSLVYTSTHHHTLELCFSPPYSTKEFQCDICKQIGSNHWLYRCGYCKYDVHMNCAMSNRLQPATEVPQTKQQILCPTDCANTQFQSARAIQNQRTHEEQLPWQPNQAHNQLQPVRGVQQTQQNQLLCHNIFASTHPRSVKGIQQIQEQKLHHSNSFNIQIQPIRAIQVEKTQQEQLLGHTDRTNTNAQHVTGIQQTQQQPRLVMYRSFPPQFSKFMTGLPTSRSTFYHVSQPVIPIPPQQIYVPYVQTPTPIPEAGSSNWNQPYKVNGYTASMPIVSVRQHGPQLIHQMNRYTASTPTIAAVPQYVQLPSTTKPGNNLMGHVVQELIDGFVHQAVGAIFDSATSGDLPFDLDIVMSSEPSMKVKCVCECMVSISDSQIGGINNYGIINDHFMGTTGEMSRLDMDPVVQHFSHPHPLKLLNFRPQTTNTFICAGCKLEVSGWFYLCSTCNYCLHKSCSRMPPNVEHQVDSKHTLVLLSSPVYATGSFKCNACGKLGTGFCYHCKDCQLDIHTLCIYNPSSVNTSTHHHTLELCFSPPYSKKKFQCDICKQIGSNHWLYRCGSCKYDVHMNCAMSNRLQPATQIQQTKQQILCPTDCADAQLQSARAIQTQRTHQEQVLCQANQAHNQPQPVRGVQQTQQNQLLCHNIIATTHPLPVKGIQQTQEQKLHHGNSVNIQIQPIRAIQVEQTHQEQLLGHSDRAYTNVQPVTDIQQIQQQPQLHRSRSFPPQSSKFMTDLPNSGSTFYHVSQPVIPIPPQQIFVPYVQTPTPIPEAGSSNWNQPYKVNGYAASMPTLAIGQHGPQPIHQMNRYTTSTPTIIAAVPQYVQPPHTTKPGNNLMGHVVQELIDGFINQAGETIFESVTSGNLPFDIDIGNS</sequence>
<dbReference type="InterPro" id="IPR004146">
    <property type="entry name" value="DC1"/>
</dbReference>
<gene>
    <name evidence="4" type="primary">LOC111310560</name>
</gene>
<dbReference type="PANTHER" id="PTHR46288">
    <property type="entry name" value="PHORBOL-ESTER/DAG-TYPE DOMAIN-CONTAINING PROTEIN"/>
    <property type="match status" value="1"/>
</dbReference>
<dbReference type="RefSeq" id="XP_022765780.1">
    <property type="nucleotide sequence ID" value="XM_022910045.1"/>
</dbReference>
<feature type="domain" description="DC1" evidence="2">
    <location>
        <begin position="524"/>
        <end position="570"/>
    </location>
</feature>
<evidence type="ECO:0000256" key="1">
    <source>
        <dbReference type="ARBA" id="ARBA00022737"/>
    </source>
</evidence>
<dbReference type="SUPFAM" id="SSF57889">
    <property type="entry name" value="Cysteine-rich domain"/>
    <property type="match status" value="4"/>
</dbReference>
<evidence type="ECO:0000313" key="3">
    <source>
        <dbReference type="Proteomes" id="UP000515121"/>
    </source>
</evidence>
<dbReference type="OrthoDB" id="1877533at2759"/>
<feature type="domain" description="DC1" evidence="2">
    <location>
        <begin position="584"/>
        <end position="628"/>
    </location>
</feature>
<dbReference type="PANTHER" id="PTHR46288:SF69">
    <property type="entry name" value="DC1 DOMAIN-CONTAINING PROTEIN"/>
    <property type="match status" value="1"/>
</dbReference>
<protein>
    <submittedName>
        <fullName evidence="4">Uncharacterized protein LOC111310560</fullName>
    </submittedName>
</protein>
<evidence type="ECO:0000259" key="2">
    <source>
        <dbReference type="Pfam" id="PF03107"/>
    </source>
</evidence>
<feature type="domain" description="DC1" evidence="2">
    <location>
        <begin position="122"/>
        <end position="169"/>
    </location>
</feature>